<organism evidence="2 3">
    <name type="scientific">Faecousia intestinalis</name>
    <dbReference type="NCBI Taxonomy" id="3133167"/>
    <lineage>
        <taxon>Bacteria</taxon>
        <taxon>Bacillati</taxon>
        <taxon>Bacillota</taxon>
        <taxon>Clostridia</taxon>
        <taxon>Eubacteriales</taxon>
        <taxon>Oscillospiraceae</taxon>
        <taxon>Faecousia</taxon>
    </lineage>
</organism>
<reference evidence="2 3" key="1">
    <citation type="submission" date="2024-03" db="EMBL/GenBank/DDBJ databases">
        <title>Human intestinal bacterial collection.</title>
        <authorList>
            <person name="Pauvert C."/>
            <person name="Hitch T.C.A."/>
            <person name="Clavel T."/>
        </authorList>
    </citation>
    <scope>NUCLEOTIDE SEQUENCE [LARGE SCALE GENOMIC DNA]</scope>
    <source>
        <strain evidence="2 3">CLA-AA-H192</strain>
    </source>
</reference>
<comment type="caution">
    <text evidence="2">The sequence shown here is derived from an EMBL/GenBank/DDBJ whole genome shotgun (WGS) entry which is preliminary data.</text>
</comment>
<dbReference type="SMART" id="SM00886">
    <property type="entry name" value="Dabb"/>
    <property type="match status" value="1"/>
</dbReference>
<dbReference type="InterPro" id="IPR013097">
    <property type="entry name" value="Dabb"/>
</dbReference>
<proteinExistence type="predicted"/>
<dbReference type="PROSITE" id="PS51502">
    <property type="entry name" value="S_R_A_B_BARREL"/>
    <property type="match status" value="1"/>
</dbReference>
<evidence type="ECO:0000313" key="2">
    <source>
        <dbReference type="EMBL" id="MEQ2510659.1"/>
    </source>
</evidence>
<evidence type="ECO:0000313" key="3">
    <source>
        <dbReference type="Proteomes" id="UP001491552"/>
    </source>
</evidence>
<protein>
    <submittedName>
        <fullName evidence="2">Dabb family protein</fullName>
    </submittedName>
</protein>
<dbReference type="SUPFAM" id="SSF54909">
    <property type="entry name" value="Dimeric alpha+beta barrel"/>
    <property type="match status" value="1"/>
</dbReference>
<evidence type="ECO:0000259" key="1">
    <source>
        <dbReference type="PROSITE" id="PS51502"/>
    </source>
</evidence>
<gene>
    <name evidence="2" type="ORF">WMO66_05260</name>
</gene>
<dbReference type="InterPro" id="IPR011008">
    <property type="entry name" value="Dimeric_a/b-barrel"/>
</dbReference>
<name>A0ABV1G629_9FIRM</name>
<feature type="domain" description="Stress-response A/B barrel" evidence="1">
    <location>
        <begin position="2"/>
        <end position="90"/>
    </location>
</feature>
<dbReference type="EMBL" id="JBBMFF010000177">
    <property type="protein sequence ID" value="MEQ2510659.1"/>
    <property type="molecule type" value="Genomic_DNA"/>
</dbReference>
<dbReference type="Proteomes" id="UP001491552">
    <property type="component" value="Unassembled WGS sequence"/>
</dbReference>
<keyword evidence="3" id="KW-1185">Reference proteome</keyword>
<dbReference type="Gene3D" id="3.30.70.100">
    <property type="match status" value="1"/>
</dbReference>
<dbReference type="PANTHER" id="PTHR37832">
    <property type="entry name" value="BLL2683 PROTEIN"/>
    <property type="match status" value="1"/>
</dbReference>
<dbReference type="RefSeq" id="WP_349135339.1">
    <property type="nucleotide sequence ID" value="NZ_JBBMFF010000177.1"/>
</dbReference>
<accession>A0ABV1G629</accession>
<sequence length="92" mass="10611">MIRHIVFWKFRPDADPEPFLQALSALPEQIDWIRGMHVARSAAPNAAWDAALEVDFDTLEDVARYRDDPRHKKVSALCRSIRTDRVSIDIPL</sequence>
<dbReference type="Pfam" id="PF07876">
    <property type="entry name" value="Dabb"/>
    <property type="match status" value="1"/>
</dbReference>
<dbReference type="PANTHER" id="PTHR37832:SF1">
    <property type="entry name" value="STRESS-RESPONSE A_B BARREL DOMAIN-CONTAINING PROTEIN"/>
    <property type="match status" value="1"/>
</dbReference>